<keyword evidence="2" id="KW-1185">Reference proteome</keyword>
<dbReference type="EMBL" id="CP011125">
    <property type="protein sequence ID" value="AKF05941.1"/>
    <property type="molecule type" value="Genomic_DNA"/>
</dbReference>
<dbReference type="Gene3D" id="1.10.490.110">
    <property type="entry name" value="Uncharacterized conserved protein DUF2267"/>
    <property type="match status" value="1"/>
</dbReference>
<reference evidence="1 2" key="1">
    <citation type="submission" date="2015-03" db="EMBL/GenBank/DDBJ databases">
        <title>Genome assembly of Sandaracinus amylolyticus DSM 53668.</title>
        <authorList>
            <person name="Sharma G."/>
            <person name="Subramanian S."/>
        </authorList>
    </citation>
    <scope>NUCLEOTIDE SEQUENCE [LARGE SCALE GENOMIC DNA]</scope>
    <source>
        <strain evidence="1 2">DSM 53668</strain>
    </source>
</reference>
<sequence length="155" mass="17325">MTRDEHVDAFEHTMQLSYEWLREYAEELGSCTAQLAYRCLRAALHAIRDRLPANESAALAAQLPLLLRGVYYEGWRPSHVPAALDSVDDVYDEIATVLEGGPHAAPRDVLRAALSVLNDRIDAGEIRKLRHQVGEELRRIWPEPPLGAPPAQPVV</sequence>
<gene>
    <name evidence="1" type="ORF">DB32_003090</name>
</gene>
<accession>A0A0F6YJ89</accession>
<dbReference type="STRING" id="927083.DB32_003090"/>
<dbReference type="InterPro" id="IPR018727">
    <property type="entry name" value="DUF2267"/>
</dbReference>
<organism evidence="1 2">
    <name type="scientific">Sandaracinus amylolyticus</name>
    <dbReference type="NCBI Taxonomy" id="927083"/>
    <lineage>
        <taxon>Bacteria</taxon>
        <taxon>Pseudomonadati</taxon>
        <taxon>Myxococcota</taxon>
        <taxon>Polyangia</taxon>
        <taxon>Polyangiales</taxon>
        <taxon>Sandaracinaceae</taxon>
        <taxon>Sandaracinus</taxon>
    </lineage>
</organism>
<evidence type="ECO:0000313" key="2">
    <source>
        <dbReference type="Proteomes" id="UP000034883"/>
    </source>
</evidence>
<proteinExistence type="predicted"/>
<dbReference type="InterPro" id="IPR038282">
    <property type="entry name" value="DUF2267_sf"/>
</dbReference>
<dbReference type="Pfam" id="PF10025">
    <property type="entry name" value="DUF2267"/>
    <property type="match status" value="1"/>
</dbReference>
<dbReference type="RefSeq" id="WP_053233157.1">
    <property type="nucleotide sequence ID" value="NZ_CP011125.1"/>
</dbReference>
<dbReference type="AlphaFoldDB" id="A0A0F6YJ89"/>
<evidence type="ECO:0000313" key="1">
    <source>
        <dbReference type="EMBL" id="AKF05941.1"/>
    </source>
</evidence>
<dbReference type="Proteomes" id="UP000034883">
    <property type="component" value="Chromosome"/>
</dbReference>
<protein>
    <recommendedName>
        <fullName evidence="3">DUF2267 domain-containing protein</fullName>
    </recommendedName>
</protein>
<evidence type="ECO:0008006" key="3">
    <source>
        <dbReference type="Google" id="ProtNLM"/>
    </source>
</evidence>
<dbReference type="KEGG" id="samy:DB32_003090"/>
<name>A0A0F6YJ89_9BACT</name>